<organism evidence="1 3">
    <name type="scientific">Cronobacter condimenti 1330</name>
    <dbReference type="NCBI Taxonomy" id="1073999"/>
    <lineage>
        <taxon>Bacteria</taxon>
        <taxon>Pseudomonadati</taxon>
        <taxon>Pseudomonadota</taxon>
        <taxon>Gammaproteobacteria</taxon>
        <taxon>Enterobacterales</taxon>
        <taxon>Enterobacteriaceae</taxon>
        <taxon>Cronobacter</taxon>
    </lineage>
</organism>
<reference evidence="3" key="1">
    <citation type="submission" date="2015-07" db="EMBL/GenBank/DDBJ databases">
        <authorList>
            <person name="Moine D."/>
            <person name="Kassam M."/>
        </authorList>
    </citation>
    <scope>NUCLEOTIDE SEQUENCE [LARGE SCALE GENOMIC DNA]</scope>
    <source>
        <strain evidence="3">LMG 26250</strain>
    </source>
</reference>
<accession>A0ABN4I8D9</accession>
<reference evidence="1 3" key="3">
    <citation type="journal article" date="2016" name="Genome Announc.">
        <title>Fully Closed Genome Sequences of Five Type Strains of the Genus Cronobacter and One Cronobacter sakazakii Strain.</title>
        <authorList>
            <person name="Moine D."/>
            <person name="Kassam M."/>
            <person name="Baert L."/>
            <person name="Tang Y."/>
            <person name="Barretto C."/>
            <person name="Ngom Bru C."/>
            <person name="Klijn A."/>
            <person name="Descombes P."/>
        </authorList>
    </citation>
    <scope>NUCLEOTIDE SEQUENCE [LARGE SCALE GENOMIC DNA]</scope>
    <source>
        <strain evidence="1 3">LMG 26250</strain>
    </source>
</reference>
<sequence length="104" mass="11812">MIFEIRKEGITIGVSELEFGDPPMGIVHGAFIPTMFYLPNIDTTGCGLFISETNEKINCNFIAIEDFSQELDEPAIAVTILVSAAEDYEKFFKHHLEMYEKQFN</sequence>
<evidence type="ECO:0000313" key="1">
    <source>
        <dbReference type="EMBL" id="ALB61997.1"/>
    </source>
</evidence>
<evidence type="ECO:0000313" key="2">
    <source>
        <dbReference type="EMBL" id="ALB61999.1"/>
    </source>
</evidence>
<proteinExistence type="predicted"/>
<dbReference type="EMBL" id="CP012264">
    <property type="protein sequence ID" value="ALB61999.1"/>
    <property type="molecule type" value="Genomic_DNA"/>
</dbReference>
<dbReference type="RefSeq" id="WP_032984047.1">
    <property type="nucleotide sequence ID" value="NZ_CAKW01000026.1"/>
</dbReference>
<gene>
    <name evidence="1" type="ORF">AFK62_05535</name>
    <name evidence="2" type="ORF">AFK62_05550</name>
</gene>
<evidence type="ECO:0000313" key="3">
    <source>
        <dbReference type="Proteomes" id="UP000067320"/>
    </source>
</evidence>
<dbReference type="Proteomes" id="UP000067320">
    <property type="component" value="Chromosome"/>
</dbReference>
<protein>
    <submittedName>
        <fullName evidence="1">Uncharacterized protein</fullName>
    </submittedName>
</protein>
<keyword evidence="3" id="KW-1185">Reference proteome</keyword>
<reference evidence="3" key="2">
    <citation type="submission" date="2015-09" db="EMBL/GenBank/DDBJ databases">
        <title>Cronobacter genome sequencing and assembly.</title>
        <authorList>
            <person name="Descombes P."/>
            <person name="Baert L."/>
            <person name="Ngom-Bru C."/>
            <person name="Barretto C."/>
        </authorList>
    </citation>
    <scope>NUCLEOTIDE SEQUENCE [LARGE SCALE GENOMIC DNA]</scope>
    <source>
        <strain evidence="3">LMG 26250</strain>
    </source>
</reference>
<name>A0ABN4I8D9_9ENTR</name>
<dbReference type="EMBL" id="CP012264">
    <property type="protein sequence ID" value="ALB61997.1"/>
    <property type="molecule type" value="Genomic_DNA"/>
</dbReference>